<feature type="domain" description="UvrD-like helicase C-terminal" evidence="15">
    <location>
        <begin position="279"/>
        <end position="597"/>
    </location>
</feature>
<comment type="function">
    <text evidence="14">The heterodimer acts as both an ATP-dependent DNA helicase and an ATP-dependent, dual-direction single-stranded exonuclease. Recognizes the chi site generating a DNA molecule suitable for the initiation of homologous recombination. The AddB subunit has 5' -&gt; 3' nuclease activity but not helicase activity.</text>
</comment>
<evidence type="ECO:0000256" key="3">
    <source>
        <dbReference type="ARBA" id="ARBA00022723"/>
    </source>
</evidence>
<evidence type="ECO:0000256" key="13">
    <source>
        <dbReference type="ARBA" id="ARBA00023204"/>
    </source>
</evidence>
<dbReference type="InterPro" id="IPR011604">
    <property type="entry name" value="PDDEXK-like_dom_sf"/>
</dbReference>
<evidence type="ECO:0000256" key="2">
    <source>
        <dbReference type="ARBA" id="ARBA00022722"/>
    </source>
</evidence>
<evidence type="ECO:0000256" key="1">
    <source>
        <dbReference type="ARBA" id="ARBA00022485"/>
    </source>
</evidence>
<comment type="subunit">
    <text evidence="14">Heterodimer of AddA and AddB.</text>
</comment>
<evidence type="ECO:0000256" key="6">
    <source>
        <dbReference type="ARBA" id="ARBA00022801"/>
    </source>
</evidence>
<dbReference type="Gene3D" id="6.10.140.1030">
    <property type="match status" value="1"/>
</dbReference>
<dbReference type="InterPro" id="IPR027417">
    <property type="entry name" value="P-loop_NTPase"/>
</dbReference>
<keyword evidence="11 14" id="KW-0411">Iron-sulfur</keyword>
<accession>A0ABV8B068</accession>
<dbReference type="Gene3D" id="3.40.50.300">
    <property type="entry name" value="P-loop containing nucleotide triphosphate hydrolases"/>
    <property type="match status" value="3"/>
</dbReference>
<dbReference type="PANTHER" id="PTHR30591:SF1">
    <property type="entry name" value="RECBCD ENZYME SUBUNIT RECC"/>
    <property type="match status" value="1"/>
</dbReference>
<feature type="binding site" evidence="14">
    <location>
        <position position="1123"/>
    </location>
    <ligand>
        <name>[4Fe-4S] cluster</name>
        <dbReference type="ChEBI" id="CHEBI:49883"/>
    </ligand>
</feature>
<evidence type="ECO:0000256" key="7">
    <source>
        <dbReference type="ARBA" id="ARBA00022806"/>
    </source>
</evidence>
<keyword evidence="9 14" id="KW-0067">ATP-binding</keyword>
<dbReference type="HAMAP" id="MF_01452">
    <property type="entry name" value="AddB_type1"/>
    <property type="match status" value="1"/>
</dbReference>
<dbReference type="Gene3D" id="3.90.320.10">
    <property type="match status" value="1"/>
</dbReference>
<evidence type="ECO:0000256" key="11">
    <source>
        <dbReference type="ARBA" id="ARBA00023014"/>
    </source>
</evidence>
<evidence type="ECO:0000256" key="10">
    <source>
        <dbReference type="ARBA" id="ARBA00023004"/>
    </source>
</evidence>
<evidence type="ECO:0000313" key="16">
    <source>
        <dbReference type="EMBL" id="MFC3883667.1"/>
    </source>
</evidence>
<keyword evidence="7 14" id="KW-0347">Helicase</keyword>
<evidence type="ECO:0000256" key="8">
    <source>
        <dbReference type="ARBA" id="ARBA00022839"/>
    </source>
</evidence>
<keyword evidence="6 14" id="KW-0378">Hydrolase</keyword>
<comment type="miscellaneous">
    <text evidence="14">Despite having conserved helicase domains, this subunit does not have helicase activity.</text>
</comment>
<dbReference type="PANTHER" id="PTHR30591">
    <property type="entry name" value="RECBCD ENZYME SUBUNIT RECC"/>
    <property type="match status" value="1"/>
</dbReference>
<evidence type="ECO:0000256" key="5">
    <source>
        <dbReference type="ARBA" id="ARBA00022763"/>
    </source>
</evidence>
<dbReference type="EC" id="3.1.-.-" evidence="14"/>
<feature type="binding site" evidence="14">
    <location>
        <position position="1126"/>
    </location>
    <ligand>
        <name>[4Fe-4S] cluster</name>
        <dbReference type="ChEBI" id="CHEBI:49883"/>
    </ligand>
</feature>
<evidence type="ECO:0000256" key="12">
    <source>
        <dbReference type="ARBA" id="ARBA00023125"/>
    </source>
</evidence>
<dbReference type="Proteomes" id="UP001595752">
    <property type="component" value="Unassembled WGS sequence"/>
</dbReference>
<comment type="cofactor">
    <cofactor evidence="14">
        <name>[4Fe-4S] cluster</name>
        <dbReference type="ChEBI" id="CHEBI:49883"/>
    </cofactor>
    <text evidence="14">Binds 1 [4Fe-4S] cluster.</text>
</comment>
<gene>
    <name evidence="14 16" type="primary">addB</name>
    <name evidence="16" type="ORF">ACFOU2_09240</name>
</gene>
<keyword evidence="3 14" id="KW-0479">Metal-binding</keyword>
<dbReference type="GO" id="GO:0016787">
    <property type="term" value="F:hydrolase activity"/>
    <property type="evidence" value="ECO:0007669"/>
    <property type="project" value="UniProtKB-KW"/>
</dbReference>
<dbReference type="InterPro" id="IPR049035">
    <property type="entry name" value="ADDB_N"/>
</dbReference>
<organism evidence="16 17">
    <name type="scientific">Bacillus songklensis</name>
    <dbReference type="NCBI Taxonomy" id="1069116"/>
    <lineage>
        <taxon>Bacteria</taxon>
        <taxon>Bacillati</taxon>
        <taxon>Bacillota</taxon>
        <taxon>Bacilli</taxon>
        <taxon>Bacillales</taxon>
        <taxon>Bacillaceae</taxon>
        <taxon>Bacillus</taxon>
    </lineage>
</organism>
<comment type="similarity">
    <text evidence="14">Belongs to the helicase family. AddB/RexB type 1 subfamily.</text>
</comment>
<feature type="binding site" evidence="14">
    <location>
        <position position="801"/>
    </location>
    <ligand>
        <name>[4Fe-4S] cluster</name>
        <dbReference type="ChEBI" id="CHEBI:49883"/>
    </ligand>
</feature>
<dbReference type="NCBIfam" id="TIGR02773">
    <property type="entry name" value="addB_Gpos"/>
    <property type="match status" value="1"/>
</dbReference>
<evidence type="ECO:0000259" key="15">
    <source>
        <dbReference type="PROSITE" id="PS51217"/>
    </source>
</evidence>
<reference evidence="17" key="1">
    <citation type="journal article" date="2019" name="Int. J. Syst. Evol. Microbiol.">
        <title>The Global Catalogue of Microorganisms (GCM) 10K type strain sequencing project: providing services to taxonomists for standard genome sequencing and annotation.</title>
        <authorList>
            <consortium name="The Broad Institute Genomics Platform"/>
            <consortium name="The Broad Institute Genome Sequencing Center for Infectious Disease"/>
            <person name="Wu L."/>
            <person name="Ma J."/>
        </authorList>
    </citation>
    <scope>NUCLEOTIDE SEQUENCE [LARGE SCALE GENOMIC DNA]</scope>
    <source>
        <strain evidence="17">CCUG 61889</strain>
    </source>
</reference>
<keyword evidence="5 14" id="KW-0227">DNA damage</keyword>
<comment type="caution">
    <text evidence="16">The sequence shown here is derived from an EMBL/GenBank/DDBJ whole genome shotgun (WGS) entry which is preliminary data.</text>
</comment>
<dbReference type="RefSeq" id="WP_377914376.1">
    <property type="nucleotide sequence ID" value="NZ_JBHRZT010000039.1"/>
</dbReference>
<keyword evidence="10 14" id="KW-0408">Iron</keyword>
<feature type="binding site" evidence="14">
    <location>
        <position position="1132"/>
    </location>
    <ligand>
        <name>[4Fe-4S] cluster</name>
        <dbReference type="ChEBI" id="CHEBI:49883"/>
    </ligand>
</feature>
<dbReference type="PROSITE" id="PS51217">
    <property type="entry name" value="UVRD_HELICASE_CTER"/>
    <property type="match status" value="1"/>
</dbReference>
<keyword evidence="17" id="KW-1185">Reference proteome</keyword>
<sequence length="1166" mass="134982">MALQFLLGRSGSGKTEHCLNAIRQTLQHEPLGAPIIYIVPEQMTFQSEYALIQTPGLNGMMRAQVFSLTRLAWRILQEVGGMSRHHVDSTGISMMLRKIIEKRKQELKIFANASEKTGFIENLERMLTEFKRYCLNADALENKQEELLHDSQKVLGDKFHDLQLIYDELEKQLLHKYIDSEDYLRLLAEKVPHSSYLENASIYIDGFHSFTPQELEVITQLMKTCPSVTIALTVDPGYEHRLPHEMDLFHMTAQTYQTICQLAHDQQVEMKEPITLTKAVRFEEAPGLYHLEKYFDDRPTAPFEQPVRDIKLMSAVNRRAEVEGAAREIRELVRQEGYRYRDIALVVRNGHDYGDLIDTIFQDYEIPYFQDRKRAMVHHPLIEFIRASLEVANGVWRYEPIFRCVKTDLLFPFDANASLLREEMDRLENYVLSYGIQGMKWTMEENWKYRRYRSLEDMDIPQTDEEREFEEKINELRQLIVRPLKQLQDSLKKAKSGREMCEALYSYLVMLDIPKKMEKWRDESEKQGDLDSSRGHDQAWKAVIELFDQFVEMMGDEKISVDLFTSVMETGLDTMQFALVPPAIDQVLVASFERSRFSNIKATFVLGVNDGVIPAKPQEDGILSDQEREYLWQSGFKLAPSSKQQLFDEQFYIYSAFVSPSKRLYISYPLANEEGKTLLPSVVVNRLKDMFPLIEEQLLMQEPAELAPEEQLQYVSNPLMTLTYLAGQLQSWKKQYPVDDIWWDAYNFYADDEEWNTYSRRVLSSLFYRNEAKSLTKETSISLYGKHIQASVSRMEKFQACPFSHFVSHGLRLKERKVFRLEAPDIGELFHAALKMMAEELRANQRDWRHLTNSECKQLSHHVVDELAPKLQNEILLSSNRHHYLKHKLQQIIERASLVLSDHARASGFAPIGLELAFGPDQPLPAMQFTLPNGSTMELAGRIDRVDKAESSKGVLLRIVDYKSSDKALNLVEVYYGLALQMLAYLDVVITYAEKLLGNGQSALPAGILYFHVHNPMINSSKALSLDEIEEEIFKRFKMKGLLLGDEEAVRLMDQTIETGHSRIVSAGLKKGGGFYSNSSVADEQQFNDLRKHIRSQFTDIGTRITDGIIDISPYKLKDKTPCEFCAFRSVCQFDQSMEEHDYRHLKSERPELILEKLRKGETEHE</sequence>
<proteinExistence type="inferred from homology"/>
<evidence type="ECO:0000313" key="17">
    <source>
        <dbReference type="Proteomes" id="UP001595752"/>
    </source>
</evidence>
<dbReference type="InterPro" id="IPR038726">
    <property type="entry name" value="PDDEXK_AddAB-type"/>
</dbReference>
<evidence type="ECO:0000256" key="4">
    <source>
        <dbReference type="ARBA" id="ARBA00022741"/>
    </source>
</evidence>
<keyword evidence="1 14" id="KW-0004">4Fe-4S</keyword>
<dbReference type="EMBL" id="JBHRZT010000039">
    <property type="protein sequence ID" value="MFC3883667.1"/>
    <property type="molecule type" value="Genomic_DNA"/>
</dbReference>
<protein>
    <recommendedName>
        <fullName evidence="14">ATP-dependent helicase/deoxyribonuclease subunit B</fullName>
        <ecNumber evidence="14">3.1.-.-</ecNumber>
    </recommendedName>
    <alternativeName>
        <fullName evidence="14">ATP-dependent helicase/nuclease subunit AddB</fullName>
    </alternativeName>
</protein>
<keyword evidence="8 14" id="KW-0269">Exonuclease</keyword>
<keyword evidence="4 14" id="KW-0547">Nucleotide-binding</keyword>
<keyword evidence="2 14" id="KW-0540">Nuclease</keyword>
<dbReference type="GO" id="GO:0003678">
    <property type="term" value="F:DNA helicase activity"/>
    <property type="evidence" value="ECO:0007669"/>
    <property type="project" value="UniProtKB-EC"/>
</dbReference>
<comment type="cofactor">
    <cofactor evidence="14">
        <name>Mg(2+)</name>
        <dbReference type="ChEBI" id="CHEBI:18420"/>
    </cofactor>
</comment>
<evidence type="ECO:0000256" key="14">
    <source>
        <dbReference type="HAMAP-Rule" id="MF_01452"/>
    </source>
</evidence>
<dbReference type="InterPro" id="IPR014017">
    <property type="entry name" value="DNA_helicase_UvrD-like_C"/>
</dbReference>
<keyword evidence="13 14" id="KW-0234">DNA repair</keyword>
<dbReference type="InterPro" id="IPR014140">
    <property type="entry name" value="DNA_helicase_suAddB"/>
</dbReference>
<dbReference type="SUPFAM" id="SSF52540">
    <property type="entry name" value="P-loop containing nucleoside triphosphate hydrolases"/>
    <property type="match status" value="1"/>
</dbReference>
<dbReference type="Pfam" id="PF12705">
    <property type="entry name" value="PDDEXK_1"/>
    <property type="match status" value="1"/>
</dbReference>
<dbReference type="Pfam" id="PF21445">
    <property type="entry name" value="ADDB_N"/>
    <property type="match status" value="1"/>
</dbReference>
<keyword evidence="12 14" id="KW-0238">DNA-binding</keyword>
<evidence type="ECO:0000256" key="9">
    <source>
        <dbReference type="ARBA" id="ARBA00022840"/>
    </source>
</evidence>
<name>A0ABV8B068_9BACI</name>